<feature type="transmembrane region" description="Helical" evidence="1">
    <location>
        <begin position="77"/>
        <end position="96"/>
    </location>
</feature>
<evidence type="ECO:0000313" key="2">
    <source>
        <dbReference type="EMBL" id="MCS5725301.1"/>
    </source>
</evidence>
<dbReference type="EMBL" id="JANLCK010000002">
    <property type="protein sequence ID" value="MCS5725301.1"/>
    <property type="molecule type" value="Genomic_DNA"/>
</dbReference>
<evidence type="ECO:0000313" key="3">
    <source>
        <dbReference type="Proteomes" id="UP001165587"/>
    </source>
</evidence>
<organism evidence="2 3">
    <name type="scientific">Herbiconiux oxytropis</name>
    <dbReference type="NCBI Taxonomy" id="2970915"/>
    <lineage>
        <taxon>Bacteria</taxon>
        <taxon>Bacillati</taxon>
        <taxon>Actinomycetota</taxon>
        <taxon>Actinomycetes</taxon>
        <taxon>Micrococcales</taxon>
        <taxon>Microbacteriaceae</taxon>
        <taxon>Herbiconiux</taxon>
    </lineage>
</organism>
<feature type="transmembrane region" description="Helical" evidence="1">
    <location>
        <begin position="45"/>
        <end position="65"/>
    </location>
</feature>
<feature type="transmembrane region" description="Helical" evidence="1">
    <location>
        <begin position="12"/>
        <end position="33"/>
    </location>
</feature>
<protein>
    <submittedName>
        <fullName evidence="2">DUF3054 domain-containing protein</fullName>
    </submittedName>
</protein>
<gene>
    <name evidence="2" type="ORF">N1028_05270</name>
</gene>
<name>A0AA42BTK9_9MICO</name>
<keyword evidence="1" id="KW-0472">Membrane</keyword>
<feature type="transmembrane region" description="Helical" evidence="1">
    <location>
        <begin position="102"/>
        <end position="126"/>
    </location>
</feature>
<keyword evidence="1" id="KW-1133">Transmembrane helix</keyword>
<dbReference type="Pfam" id="PF11255">
    <property type="entry name" value="DUF3054"/>
    <property type="match status" value="1"/>
</dbReference>
<comment type="caution">
    <text evidence="2">The sequence shown here is derived from an EMBL/GenBank/DDBJ whole genome shotgun (WGS) entry which is preliminary data.</text>
</comment>
<dbReference type="RefSeq" id="WP_259525776.1">
    <property type="nucleotide sequence ID" value="NZ_JANLCK010000002.1"/>
</dbReference>
<sequence>MPVSGPEAGSGGGRSVALAAVVDLALVLVFVGIGRRSHDEGGAFLGFLTTAWPFLAGAALGWLIARAWRRPIRVVPTGVVVWAAAVVGGMLLRLASGQGVQLSFVIVTAVVLGVFLVGWRGIAALVRRTRARRR</sequence>
<keyword evidence="3" id="KW-1185">Reference proteome</keyword>
<reference evidence="2" key="1">
    <citation type="submission" date="2022-08" db="EMBL/GenBank/DDBJ databases">
        <authorList>
            <person name="Deng Y."/>
            <person name="Han X.-F."/>
            <person name="Zhang Y.-Q."/>
        </authorList>
    </citation>
    <scope>NUCLEOTIDE SEQUENCE</scope>
    <source>
        <strain evidence="2">CPCC 203407</strain>
    </source>
</reference>
<dbReference type="AlphaFoldDB" id="A0AA42BTK9"/>
<accession>A0AA42BTK9</accession>
<dbReference type="Proteomes" id="UP001165587">
    <property type="component" value="Unassembled WGS sequence"/>
</dbReference>
<dbReference type="InterPro" id="IPR021414">
    <property type="entry name" value="DUF3054"/>
</dbReference>
<evidence type="ECO:0000256" key="1">
    <source>
        <dbReference type="SAM" id="Phobius"/>
    </source>
</evidence>
<keyword evidence="1" id="KW-0812">Transmembrane</keyword>
<proteinExistence type="predicted"/>